<dbReference type="Proteomes" id="UP000198432">
    <property type="component" value="Unassembled WGS sequence"/>
</dbReference>
<dbReference type="RefSeq" id="WP_089317786.1">
    <property type="nucleotide sequence ID" value="NZ_FZOQ01000002.1"/>
</dbReference>
<feature type="compositionally biased region" description="Polar residues" evidence="1">
    <location>
        <begin position="225"/>
        <end position="244"/>
    </location>
</feature>
<gene>
    <name evidence="2" type="ORF">SAMN06296052_102319</name>
</gene>
<accession>A0A239C5D6</accession>
<feature type="region of interest" description="Disordered" evidence="1">
    <location>
        <begin position="210"/>
        <end position="253"/>
    </location>
</feature>
<name>A0A239C5D6_9BACT</name>
<feature type="region of interest" description="Disordered" evidence="1">
    <location>
        <begin position="1"/>
        <end position="153"/>
    </location>
</feature>
<sequence>MDRTNWNDRRDYDRDNRRNNRDRGNDYWSQSRPVDEDRYRGSYRLDNSSEDRNESTWDWNERRNNGNGGRDNYNSNYNRDYNRNYNNDYNRNYNGGNRMSDRSNFDDDYTRDSRYQYRSDSGDSRNWDEQYRPNSGGYGTRFGGNPNGRNADIRSVRSRIADEDRYGTSNFNGDYGPDNYGTGRGDNYGNMAGSLSYGYDGTSNYDPDWNRYYEPQSGERRSYHGNYTSRHPERSQYQNNASRNPSDHGRDRY</sequence>
<dbReference type="AlphaFoldDB" id="A0A239C5D6"/>
<feature type="compositionally biased region" description="Basic and acidic residues" evidence="1">
    <location>
        <begin position="47"/>
        <end position="64"/>
    </location>
</feature>
<feature type="compositionally biased region" description="Gly residues" evidence="1">
    <location>
        <begin position="136"/>
        <end position="146"/>
    </location>
</feature>
<feature type="compositionally biased region" description="Basic and acidic residues" evidence="1">
    <location>
        <begin position="1"/>
        <end position="25"/>
    </location>
</feature>
<evidence type="ECO:0000313" key="3">
    <source>
        <dbReference type="Proteomes" id="UP000198432"/>
    </source>
</evidence>
<dbReference type="EMBL" id="FZOQ01000002">
    <property type="protein sequence ID" value="SNS14634.1"/>
    <property type="molecule type" value="Genomic_DNA"/>
</dbReference>
<feature type="compositionally biased region" description="Low complexity" evidence="1">
    <location>
        <begin position="70"/>
        <end position="98"/>
    </location>
</feature>
<dbReference type="OrthoDB" id="892082at2"/>
<proteinExistence type="predicted"/>
<evidence type="ECO:0000313" key="2">
    <source>
        <dbReference type="EMBL" id="SNS14634.1"/>
    </source>
</evidence>
<reference evidence="3" key="1">
    <citation type="submission" date="2017-06" db="EMBL/GenBank/DDBJ databases">
        <authorList>
            <person name="Varghese N."/>
            <person name="Submissions S."/>
        </authorList>
    </citation>
    <scope>NUCLEOTIDE SEQUENCE [LARGE SCALE GENOMIC DNA]</scope>
    <source>
        <strain evidence="3">NKM1</strain>
    </source>
</reference>
<feature type="compositionally biased region" description="Basic and acidic residues" evidence="1">
    <location>
        <begin position="99"/>
        <end position="131"/>
    </location>
</feature>
<organism evidence="2 3">
    <name type="scientific">Pontibacter ummariensis</name>
    <dbReference type="NCBI Taxonomy" id="1610492"/>
    <lineage>
        <taxon>Bacteria</taxon>
        <taxon>Pseudomonadati</taxon>
        <taxon>Bacteroidota</taxon>
        <taxon>Cytophagia</taxon>
        <taxon>Cytophagales</taxon>
        <taxon>Hymenobacteraceae</taxon>
        <taxon>Pontibacter</taxon>
    </lineage>
</organism>
<keyword evidence="3" id="KW-1185">Reference proteome</keyword>
<protein>
    <submittedName>
        <fullName evidence="2">Uncharacterized protein</fullName>
    </submittedName>
</protein>
<evidence type="ECO:0000256" key="1">
    <source>
        <dbReference type="SAM" id="MobiDB-lite"/>
    </source>
</evidence>